<dbReference type="InterPro" id="IPR002938">
    <property type="entry name" value="FAD-bd"/>
</dbReference>
<dbReference type="PANTHER" id="PTHR43422:SF3">
    <property type="entry name" value="THIAMINE THIAZOLE SYNTHASE"/>
    <property type="match status" value="1"/>
</dbReference>
<feature type="domain" description="FAD-binding" evidence="1">
    <location>
        <begin position="15"/>
        <end position="348"/>
    </location>
</feature>
<dbReference type="GO" id="GO:0071949">
    <property type="term" value="F:FAD binding"/>
    <property type="evidence" value="ECO:0007669"/>
    <property type="project" value="InterPro"/>
</dbReference>
<dbReference type="InterPro" id="IPR036188">
    <property type="entry name" value="FAD/NAD-bd_sf"/>
</dbReference>
<evidence type="ECO:0000259" key="1">
    <source>
        <dbReference type="Pfam" id="PF01494"/>
    </source>
</evidence>
<dbReference type="EMBL" id="HE586118">
    <property type="protein sequence ID" value="CCD31908.1"/>
    <property type="molecule type" value="Genomic_DNA"/>
</dbReference>
<sequence>MPAADGRVTHLMTGETHAVVLGGGLTGMLTSAVLARHLDKVTVIERDVLPEGPELRKGVPQARHAHLLWSGGARAIDSVLPGTVKQLIAEGAHRLYLPRDVVWLTPHGWQHRFSGSQFMVTCSRALLDWVVRRQALAEPKITVRQETEVLGLLGGAGQVTGVRLRDRSGESTELAADLVVDAGGRASALRRWLPELGLDQVEEDVVDSGIAYATRVFKAPAPVAQGFPMVNIAAAPGLGKPGQNGALVPIEDGKWLVTLAGTRGGEPPTDDDSFLDFARGLRHPVLADLLERAEPLGPVKGSRSTVNRRLYYDRVANWPDGLLVLGDALAAFNPVYGHGMSCSALSAKALDAELGRSGLAPGMVQAVLQKVAKVVDDPWLLATTQDICYPGTKVTAQDPRIAPRGDQEQQFADLLSTAALHDPVVSAAAMQVTALAAPVSSLESPHLVAALRKGKAHEPLTAPPFKDAELAVLDGDAAGAAASA</sequence>
<accession>H1ZZV1</accession>
<proteinExistence type="predicted"/>
<name>H1ZZV1_9ACTN</name>
<evidence type="ECO:0000313" key="2">
    <source>
        <dbReference type="EMBL" id="CCD31908.1"/>
    </source>
</evidence>
<dbReference type="AlphaFoldDB" id="H1ZZV1"/>
<dbReference type="Gene3D" id="3.50.50.60">
    <property type="entry name" value="FAD/NAD(P)-binding domain"/>
    <property type="match status" value="1"/>
</dbReference>
<dbReference type="PANTHER" id="PTHR43422">
    <property type="entry name" value="THIAMINE THIAZOLE SYNTHASE"/>
    <property type="match status" value="1"/>
</dbReference>
<reference evidence="2" key="1">
    <citation type="journal article" date="2011" name="ChemBioChem">
        <title>A Late-Stage Intermediate in Salinomycin Biosynthesis Is Revealed by Specific Mutation in the Biosynthetic Gene Cluster.</title>
        <authorList>
            <person name="Yurkovich M.E."/>
            <person name="Tyrakis P.A."/>
            <person name="Hong H."/>
            <person name="Sun Y."/>
            <person name="Samborskyy M.V."/>
            <person name="Kamiya K."/>
            <person name="Leadlay P.F."/>
        </authorList>
    </citation>
    <scope>NUCLEOTIDE SEQUENCE</scope>
    <source>
        <strain evidence="2">DSM 41398</strain>
    </source>
</reference>
<protein>
    <submittedName>
        <fullName evidence="2">Epoxidase</fullName>
    </submittedName>
</protein>
<dbReference type="SUPFAM" id="SSF51905">
    <property type="entry name" value="FAD/NAD(P)-binding domain"/>
    <property type="match status" value="1"/>
</dbReference>
<dbReference type="Pfam" id="PF01494">
    <property type="entry name" value="FAD_binding_3"/>
    <property type="match status" value="1"/>
</dbReference>
<reference evidence="2" key="2">
    <citation type="submission" date="2011-08" db="EMBL/GenBank/DDBJ databases">
        <authorList>
            <person name="Samborskyy M."/>
        </authorList>
    </citation>
    <scope>NUCLEOTIDE SEQUENCE</scope>
    <source>
        <strain evidence="2">DSM 41398</strain>
    </source>
</reference>
<organism evidence="2">
    <name type="scientific">Streptomyces albus subsp. albus</name>
    <dbReference type="NCBI Taxonomy" id="67257"/>
    <lineage>
        <taxon>Bacteria</taxon>
        <taxon>Bacillati</taxon>
        <taxon>Actinomycetota</taxon>
        <taxon>Actinomycetes</taxon>
        <taxon>Kitasatosporales</taxon>
        <taxon>Streptomycetaceae</taxon>
        <taxon>Streptomyces</taxon>
    </lineage>
</organism>
<gene>
    <name evidence="2" type="primary">salC</name>
</gene>